<dbReference type="GO" id="GO:0006397">
    <property type="term" value="P:mRNA processing"/>
    <property type="evidence" value="ECO:0007669"/>
    <property type="project" value="UniProtKB-KW"/>
</dbReference>
<name>A0A7S0IYJ7_9EUKA</name>
<dbReference type="InterPro" id="IPR033469">
    <property type="entry name" value="CYTH-like_dom_sf"/>
</dbReference>
<dbReference type="Gene3D" id="3.20.100.10">
    <property type="entry name" value="mRNA triphosphatase Cet1-like"/>
    <property type="match status" value="1"/>
</dbReference>
<keyword evidence="1" id="KW-0507">mRNA processing</keyword>
<organism evidence="6">
    <name type="scientific">Calcidiscus leptoporus</name>
    <dbReference type="NCBI Taxonomy" id="127549"/>
    <lineage>
        <taxon>Eukaryota</taxon>
        <taxon>Haptista</taxon>
        <taxon>Haptophyta</taxon>
        <taxon>Prymnesiophyceae</taxon>
        <taxon>Coccolithales</taxon>
        <taxon>Calcidiscaceae</taxon>
        <taxon>Calcidiscus</taxon>
    </lineage>
</organism>
<dbReference type="GO" id="GO:0140818">
    <property type="term" value="F:mRNA 5'-triphosphate monophosphatase activity"/>
    <property type="evidence" value="ECO:0007669"/>
    <property type="project" value="UniProtKB-EC"/>
</dbReference>
<protein>
    <recommendedName>
        <fullName evidence="3">mRNA 5'-phosphatase</fullName>
        <ecNumber evidence="3">3.6.1.74</ecNumber>
    </recommendedName>
</protein>
<dbReference type="SUPFAM" id="SSF55154">
    <property type="entry name" value="CYTH-like phosphatases"/>
    <property type="match status" value="1"/>
</dbReference>
<evidence type="ECO:0000259" key="5">
    <source>
        <dbReference type="Pfam" id="PF02940"/>
    </source>
</evidence>
<dbReference type="EC" id="3.6.1.74" evidence="3"/>
<dbReference type="GO" id="GO:0004651">
    <property type="term" value="F:polynucleotide 5'-phosphatase activity"/>
    <property type="evidence" value="ECO:0007669"/>
    <property type="project" value="InterPro"/>
</dbReference>
<evidence type="ECO:0000313" key="6">
    <source>
        <dbReference type="EMBL" id="CAD8535439.1"/>
    </source>
</evidence>
<reference evidence="6" key="1">
    <citation type="submission" date="2021-01" db="EMBL/GenBank/DDBJ databases">
        <authorList>
            <person name="Corre E."/>
            <person name="Pelletier E."/>
            <person name="Niang G."/>
            <person name="Scheremetjew M."/>
            <person name="Finn R."/>
            <person name="Kale V."/>
            <person name="Holt S."/>
            <person name="Cochrane G."/>
            <person name="Meng A."/>
            <person name="Brown T."/>
            <person name="Cohen L."/>
        </authorList>
    </citation>
    <scope>NUCLEOTIDE SEQUENCE</scope>
    <source>
        <strain evidence="6">RCC1130</strain>
    </source>
</reference>
<dbReference type="Pfam" id="PF02940">
    <property type="entry name" value="mRNA_triPase"/>
    <property type="match status" value="1"/>
</dbReference>
<feature type="non-terminal residue" evidence="6">
    <location>
        <position position="1"/>
    </location>
</feature>
<gene>
    <name evidence="6" type="ORF">CLEP1334_LOCUS10719</name>
</gene>
<evidence type="ECO:0000256" key="2">
    <source>
        <dbReference type="ARBA" id="ARBA00022801"/>
    </source>
</evidence>
<evidence type="ECO:0000256" key="1">
    <source>
        <dbReference type="ARBA" id="ARBA00022664"/>
    </source>
</evidence>
<dbReference type="AlphaFoldDB" id="A0A7S0IYJ7"/>
<feature type="domain" description="mRNA triphosphatase Cet1-like" evidence="5">
    <location>
        <begin position="73"/>
        <end position="162"/>
    </location>
</feature>
<proteinExistence type="predicted"/>
<dbReference type="EMBL" id="HBER01021284">
    <property type="protein sequence ID" value="CAD8535439.1"/>
    <property type="molecule type" value="Transcribed_RNA"/>
</dbReference>
<evidence type="ECO:0000256" key="4">
    <source>
        <dbReference type="ARBA" id="ARBA00047740"/>
    </source>
</evidence>
<evidence type="ECO:0000256" key="3">
    <source>
        <dbReference type="ARBA" id="ARBA00035028"/>
    </source>
</evidence>
<dbReference type="InterPro" id="IPR037009">
    <property type="entry name" value="mRNA_triPase_Cet1_sf"/>
</dbReference>
<sequence>VMDDRAQRELRGWFTKHAANPRTEIEARIRNVTQIGFEAVMAHLKSNQLWTNSPEERETLDCIHVSGVRETIDSDNRHTFMRKNKIKDVIVQVSPDHPVRFAVAEEMPGSADESPVSQWRFKQRITFVHKGMFSFELTRVRAGTSEQAARSAPISHEIEIEFCGQSIKPMPNAQYLADSLVMKVRDVVSRLCKAADAPQQPAKRPRVAGSALSEGQQVLVSKGAAVALESAGHAVGAPFDGEMPAELAERVPWVLSHVEKDDAGSEHAYIMSLPCAIHTRSYPLFFFYGSVPVAAVVAKSQSSASS</sequence>
<comment type="catalytic activity">
    <reaction evidence="4">
        <text>a 5'-end triphospho-ribonucleoside in mRNA + H2O = a 5'-end diphospho-ribonucleoside in mRNA + phosphate + H(+)</text>
        <dbReference type="Rhea" id="RHEA:67004"/>
        <dbReference type="Rhea" id="RHEA-COMP:17164"/>
        <dbReference type="Rhea" id="RHEA-COMP:17165"/>
        <dbReference type="ChEBI" id="CHEBI:15377"/>
        <dbReference type="ChEBI" id="CHEBI:15378"/>
        <dbReference type="ChEBI" id="CHEBI:43474"/>
        <dbReference type="ChEBI" id="CHEBI:167616"/>
        <dbReference type="ChEBI" id="CHEBI:167618"/>
        <dbReference type="EC" id="3.6.1.74"/>
    </reaction>
    <physiologicalReaction direction="left-to-right" evidence="4">
        <dbReference type="Rhea" id="RHEA:67005"/>
    </physiologicalReaction>
</comment>
<keyword evidence="2" id="KW-0378">Hydrolase</keyword>
<accession>A0A7S0IYJ7</accession>
<dbReference type="InterPro" id="IPR004206">
    <property type="entry name" value="mRNA_triPase_Cet1"/>
</dbReference>